<dbReference type="EMBL" id="CAJNOR010002402">
    <property type="protein sequence ID" value="CAF1289133.1"/>
    <property type="molecule type" value="Genomic_DNA"/>
</dbReference>
<accession>A0A815CWK9</accession>
<dbReference type="Gene3D" id="2.30.30.100">
    <property type="match status" value="1"/>
</dbReference>
<dbReference type="InterPro" id="IPR028994">
    <property type="entry name" value="Integrin_alpha_N"/>
</dbReference>
<reference evidence="1" key="1">
    <citation type="submission" date="2021-02" db="EMBL/GenBank/DDBJ databases">
        <authorList>
            <person name="Nowell W R."/>
        </authorList>
    </citation>
    <scope>NUCLEOTIDE SEQUENCE</scope>
</reference>
<protein>
    <submittedName>
        <fullName evidence="1">Uncharacterized protein</fullName>
    </submittedName>
</protein>
<proteinExistence type="predicted"/>
<name>A0A815CWK9_ADIRI</name>
<organism evidence="1 2">
    <name type="scientific">Adineta ricciae</name>
    <name type="common">Rotifer</name>
    <dbReference type="NCBI Taxonomy" id="249248"/>
    <lineage>
        <taxon>Eukaryota</taxon>
        <taxon>Metazoa</taxon>
        <taxon>Spiralia</taxon>
        <taxon>Gnathifera</taxon>
        <taxon>Rotifera</taxon>
        <taxon>Eurotatoria</taxon>
        <taxon>Bdelloidea</taxon>
        <taxon>Adinetida</taxon>
        <taxon>Adinetidae</taxon>
        <taxon>Adineta</taxon>
    </lineage>
</organism>
<evidence type="ECO:0000313" key="1">
    <source>
        <dbReference type="EMBL" id="CAF1289133.1"/>
    </source>
</evidence>
<comment type="caution">
    <text evidence="1">The sequence shown here is derived from an EMBL/GenBank/DDBJ whole genome shotgun (WGS) entry which is preliminary data.</text>
</comment>
<dbReference type="PANTHER" id="PTHR46580:SF2">
    <property type="entry name" value="MAM DOMAIN-CONTAINING PROTEIN"/>
    <property type="match status" value="1"/>
</dbReference>
<dbReference type="AlphaFoldDB" id="A0A815CWK9"/>
<sequence length="112" mass="12537">KDDSLDLVVANQDNSSISVLLGTRNGTFRLEKTIVVDIGPSFIVLHDLNNDFKLYVIVTNQYSNTFNVILNNDYIYFTSGEEILVGRKSSSVISTDLNNDKIVDFGGDQWTK</sequence>
<keyword evidence="2" id="KW-1185">Reference proteome</keyword>
<gene>
    <name evidence="1" type="ORF">XAT740_LOCUS28237</name>
</gene>
<dbReference type="PANTHER" id="PTHR46580">
    <property type="entry name" value="SENSOR KINASE-RELATED"/>
    <property type="match status" value="1"/>
</dbReference>
<dbReference type="Proteomes" id="UP000663828">
    <property type="component" value="Unassembled WGS sequence"/>
</dbReference>
<dbReference type="SUPFAM" id="SSF69318">
    <property type="entry name" value="Integrin alpha N-terminal domain"/>
    <property type="match status" value="1"/>
</dbReference>
<evidence type="ECO:0000313" key="2">
    <source>
        <dbReference type="Proteomes" id="UP000663828"/>
    </source>
</evidence>
<feature type="non-terminal residue" evidence="1">
    <location>
        <position position="1"/>
    </location>
</feature>